<evidence type="ECO:0000256" key="2">
    <source>
        <dbReference type="SAM" id="SignalP"/>
    </source>
</evidence>
<keyword evidence="4" id="KW-1185">Reference proteome</keyword>
<proteinExistence type="predicted"/>
<keyword evidence="2" id="KW-0732">Signal</keyword>
<dbReference type="EMBL" id="CDSF01000014">
    <property type="protein sequence ID" value="CEO95368.1"/>
    <property type="molecule type" value="Genomic_DNA"/>
</dbReference>
<name>A0A0G4IJI6_PLABS</name>
<feature type="chain" id="PRO_5005193100" evidence="2">
    <location>
        <begin position="29"/>
        <end position="360"/>
    </location>
</feature>
<feature type="compositionally biased region" description="Basic and acidic residues" evidence="1">
    <location>
        <begin position="336"/>
        <end position="351"/>
    </location>
</feature>
<dbReference type="SUPFAM" id="SSF48403">
    <property type="entry name" value="Ankyrin repeat"/>
    <property type="match status" value="1"/>
</dbReference>
<dbReference type="Proteomes" id="UP000039324">
    <property type="component" value="Unassembled WGS sequence"/>
</dbReference>
<feature type="region of interest" description="Disordered" evidence="1">
    <location>
        <begin position="313"/>
        <end position="360"/>
    </location>
</feature>
<reference evidence="3 4" key="1">
    <citation type="submission" date="2015-02" db="EMBL/GenBank/DDBJ databases">
        <authorList>
            <person name="Chooi Y.-H."/>
        </authorList>
    </citation>
    <scope>NUCLEOTIDE SEQUENCE [LARGE SCALE GENOMIC DNA]</scope>
    <source>
        <strain evidence="3">E3</strain>
    </source>
</reference>
<dbReference type="Pfam" id="PF12796">
    <property type="entry name" value="Ank_2"/>
    <property type="match status" value="1"/>
</dbReference>
<organism evidence="3 4">
    <name type="scientific">Plasmodiophora brassicae</name>
    <name type="common">Clubroot disease agent</name>
    <dbReference type="NCBI Taxonomy" id="37360"/>
    <lineage>
        <taxon>Eukaryota</taxon>
        <taxon>Sar</taxon>
        <taxon>Rhizaria</taxon>
        <taxon>Endomyxa</taxon>
        <taxon>Phytomyxea</taxon>
        <taxon>Plasmodiophorida</taxon>
        <taxon>Plasmodiophoridae</taxon>
        <taxon>Plasmodiophora</taxon>
    </lineage>
</organism>
<evidence type="ECO:0000256" key="1">
    <source>
        <dbReference type="SAM" id="MobiDB-lite"/>
    </source>
</evidence>
<feature type="signal peptide" evidence="2">
    <location>
        <begin position="1"/>
        <end position="28"/>
    </location>
</feature>
<evidence type="ECO:0000313" key="4">
    <source>
        <dbReference type="Proteomes" id="UP000039324"/>
    </source>
</evidence>
<dbReference type="SMART" id="SM00248">
    <property type="entry name" value="ANK"/>
    <property type="match status" value="2"/>
</dbReference>
<protein>
    <submittedName>
        <fullName evidence="3">Uncharacterized protein</fullName>
    </submittedName>
</protein>
<sequence>MAFGNRIRRTAVSLSLILVVLRNGLVGAAFTLTNAIGETYEVDEVAAAEHSQQFASLITDLGARSAHVGSVTSDELKLIGRFINEVPPNDVGSAALWVQENLLHDLEAQCRLVSAAEAWQIHLLTTAIASTKRTWMDIVPMRAQLHDSHYWNVVSNVPGIARLHDFAGTDAGMVDRVLKFIDDVFVQTDISLTAAIINDKIWAFPRREHSSSRTARSMKLLAWAVSNGEDLVVELLVSIPGVDVNICDGEGWTLLHDAVSNGRNRRIVQLLLDADGIDTNREYRNGCTAWDYAPFFATNTGVALGEELMRKLAPSNNTDADRAERRRNSVMGRQAAQREQERREQEQHDLADLDPYFDWQ</sequence>
<dbReference type="OrthoDB" id="273147at2759"/>
<dbReference type="STRING" id="37360.A0A0G4IJI6"/>
<gene>
    <name evidence="3" type="ORF">PBRA_009634</name>
</gene>
<dbReference type="InterPro" id="IPR002110">
    <property type="entry name" value="Ankyrin_rpt"/>
</dbReference>
<accession>A0A0G4IJI6</accession>
<dbReference type="AlphaFoldDB" id="A0A0G4IJI6"/>
<evidence type="ECO:0000313" key="3">
    <source>
        <dbReference type="EMBL" id="CEO95368.1"/>
    </source>
</evidence>
<dbReference type="InterPro" id="IPR036770">
    <property type="entry name" value="Ankyrin_rpt-contain_sf"/>
</dbReference>
<dbReference type="Gene3D" id="1.25.40.20">
    <property type="entry name" value="Ankyrin repeat-containing domain"/>
    <property type="match status" value="1"/>
</dbReference>
<dbReference type="SMR" id="A0A0G4IJI6"/>